<dbReference type="EMBL" id="UYWY01027409">
    <property type="protein sequence ID" value="VDM51055.1"/>
    <property type="molecule type" value="Genomic_DNA"/>
</dbReference>
<keyword evidence="2" id="KW-1185">Reference proteome</keyword>
<name>A0A183VG64_TOXCA</name>
<reference evidence="1 2" key="2">
    <citation type="submission" date="2018-11" db="EMBL/GenBank/DDBJ databases">
        <authorList>
            <consortium name="Pathogen Informatics"/>
        </authorList>
    </citation>
    <scope>NUCLEOTIDE SEQUENCE [LARGE SCALE GENOMIC DNA]</scope>
</reference>
<dbReference type="WBParaSite" id="TCNE_0001973801-mRNA-1">
    <property type="protein sequence ID" value="TCNE_0001973801-mRNA-1"/>
    <property type="gene ID" value="TCNE_0001973801"/>
</dbReference>
<sequence>MSVPKHKPASMQSISAAWCGACIRRDHINAPYLRLMTGIAAPLGNEMKPTTKCVSFRVVIGDAAAIMVVQPLWVRTLSR</sequence>
<gene>
    <name evidence="1" type="ORF">TCNE_LOCUS19734</name>
</gene>
<evidence type="ECO:0000313" key="1">
    <source>
        <dbReference type="EMBL" id="VDM51055.1"/>
    </source>
</evidence>
<reference evidence="3" key="1">
    <citation type="submission" date="2016-06" db="UniProtKB">
        <authorList>
            <consortium name="WormBaseParasite"/>
        </authorList>
    </citation>
    <scope>IDENTIFICATION</scope>
</reference>
<evidence type="ECO:0000313" key="3">
    <source>
        <dbReference type="WBParaSite" id="TCNE_0001973801-mRNA-1"/>
    </source>
</evidence>
<protein>
    <submittedName>
        <fullName evidence="3">Secreted protein</fullName>
    </submittedName>
</protein>
<proteinExistence type="predicted"/>
<evidence type="ECO:0000313" key="2">
    <source>
        <dbReference type="Proteomes" id="UP000050794"/>
    </source>
</evidence>
<organism evidence="2 3">
    <name type="scientific">Toxocara canis</name>
    <name type="common">Canine roundworm</name>
    <dbReference type="NCBI Taxonomy" id="6265"/>
    <lineage>
        <taxon>Eukaryota</taxon>
        <taxon>Metazoa</taxon>
        <taxon>Ecdysozoa</taxon>
        <taxon>Nematoda</taxon>
        <taxon>Chromadorea</taxon>
        <taxon>Rhabditida</taxon>
        <taxon>Spirurina</taxon>
        <taxon>Ascaridomorpha</taxon>
        <taxon>Ascaridoidea</taxon>
        <taxon>Toxocaridae</taxon>
        <taxon>Toxocara</taxon>
    </lineage>
</organism>
<dbReference type="AlphaFoldDB" id="A0A183VG64"/>
<accession>A0A183VG64</accession>
<dbReference type="Proteomes" id="UP000050794">
    <property type="component" value="Unassembled WGS sequence"/>
</dbReference>